<evidence type="ECO:0000256" key="1">
    <source>
        <dbReference type="ARBA" id="ARBA00004479"/>
    </source>
</evidence>
<dbReference type="SUPFAM" id="SSF49854">
    <property type="entry name" value="Spermadhesin, CUB domain"/>
    <property type="match status" value="1"/>
</dbReference>
<evidence type="ECO:0000256" key="2">
    <source>
        <dbReference type="ARBA" id="ARBA00022692"/>
    </source>
</evidence>
<dbReference type="STRING" id="1676925.ENSPKIP00000002802"/>
<dbReference type="GO" id="GO:0005886">
    <property type="term" value="C:plasma membrane"/>
    <property type="evidence" value="ECO:0007669"/>
    <property type="project" value="TreeGrafter"/>
</dbReference>
<keyword evidence="2" id="KW-0812">Transmembrane</keyword>
<dbReference type="Ensembl" id="ENSPKIT00000026754.1">
    <property type="protein sequence ID" value="ENSPKIP00000002802.1"/>
    <property type="gene ID" value="ENSPKIG00000020561.1"/>
</dbReference>
<dbReference type="SMART" id="SM00042">
    <property type="entry name" value="CUB"/>
    <property type="match status" value="1"/>
</dbReference>
<keyword evidence="5 6" id="KW-1015">Disulfide bond</keyword>
<comment type="subcellular location">
    <subcellularLocation>
        <location evidence="1">Membrane</location>
        <topology evidence="1">Single-pass type I membrane protein</topology>
    </subcellularLocation>
</comment>
<feature type="disulfide bond" evidence="6">
    <location>
        <begin position="39"/>
        <end position="66"/>
    </location>
</feature>
<dbReference type="InterPro" id="IPR050633">
    <property type="entry name" value="Neuropilin_MCO_CoagFactor"/>
</dbReference>
<feature type="domain" description="CUB" evidence="8">
    <location>
        <begin position="39"/>
        <end position="153"/>
    </location>
</feature>
<feature type="chain" id="PRO_5017334525" description="CUB domain-containing protein" evidence="7">
    <location>
        <begin position="34"/>
        <end position="249"/>
    </location>
</feature>
<keyword evidence="10" id="KW-1185">Reference proteome</keyword>
<name>A0A3B3Q818_9TELE</name>
<comment type="caution">
    <text evidence="6">Lacks conserved residue(s) required for the propagation of feature annotation.</text>
</comment>
<evidence type="ECO:0000256" key="3">
    <source>
        <dbReference type="ARBA" id="ARBA00022989"/>
    </source>
</evidence>
<dbReference type="PROSITE" id="PS01180">
    <property type="entry name" value="CUB"/>
    <property type="match status" value="1"/>
</dbReference>
<feature type="signal peptide" evidence="7">
    <location>
        <begin position="1"/>
        <end position="33"/>
    </location>
</feature>
<dbReference type="Pfam" id="PF00431">
    <property type="entry name" value="CUB"/>
    <property type="match status" value="1"/>
</dbReference>
<dbReference type="InterPro" id="IPR000859">
    <property type="entry name" value="CUB_dom"/>
</dbReference>
<dbReference type="Proteomes" id="UP000261540">
    <property type="component" value="Unplaced"/>
</dbReference>
<reference evidence="9" key="1">
    <citation type="submission" date="2025-08" db="UniProtKB">
        <authorList>
            <consortium name="Ensembl"/>
        </authorList>
    </citation>
    <scope>IDENTIFICATION</scope>
</reference>
<keyword evidence="7" id="KW-0732">Signal</keyword>
<dbReference type="InterPro" id="IPR035914">
    <property type="entry name" value="Sperma_CUB_dom_sf"/>
</dbReference>
<dbReference type="InterPro" id="IPR036609">
    <property type="entry name" value="LCCL_sf"/>
</dbReference>
<dbReference type="CDD" id="cd00041">
    <property type="entry name" value="CUB"/>
    <property type="match status" value="1"/>
</dbReference>
<dbReference type="GO" id="GO:0042060">
    <property type="term" value="P:wound healing"/>
    <property type="evidence" value="ECO:0007669"/>
    <property type="project" value="TreeGrafter"/>
</dbReference>
<protein>
    <recommendedName>
        <fullName evidence="8">CUB domain-containing protein</fullName>
    </recommendedName>
</protein>
<evidence type="ECO:0000313" key="10">
    <source>
        <dbReference type="Proteomes" id="UP000261540"/>
    </source>
</evidence>
<keyword evidence="3" id="KW-1133">Transmembrane helix</keyword>
<dbReference type="SUPFAM" id="SSF69848">
    <property type="entry name" value="LCCL domain"/>
    <property type="match status" value="1"/>
</dbReference>
<dbReference type="PANTHER" id="PTHR46806:SF3">
    <property type="entry name" value="DISCOIDIN, CUB AND LCCL DOMAIN-CONTAINING PROTEIN 2"/>
    <property type="match status" value="1"/>
</dbReference>
<proteinExistence type="predicted"/>
<keyword evidence="4" id="KW-0472">Membrane</keyword>
<evidence type="ECO:0000256" key="7">
    <source>
        <dbReference type="SAM" id="SignalP"/>
    </source>
</evidence>
<dbReference type="GO" id="GO:0038023">
    <property type="term" value="F:signaling receptor activity"/>
    <property type="evidence" value="ECO:0007669"/>
    <property type="project" value="TreeGrafter"/>
</dbReference>
<organism evidence="9 10">
    <name type="scientific">Paramormyrops kingsleyae</name>
    <dbReference type="NCBI Taxonomy" id="1676925"/>
    <lineage>
        <taxon>Eukaryota</taxon>
        <taxon>Metazoa</taxon>
        <taxon>Chordata</taxon>
        <taxon>Craniata</taxon>
        <taxon>Vertebrata</taxon>
        <taxon>Euteleostomi</taxon>
        <taxon>Actinopterygii</taxon>
        <taxon>Neopterygii</taxon>
        <taxon>Teleostei</taxon>
        <taxon>Osteoglossocephala</taxon>
        <taxon>Osteoglossomorpha</taxon>
        <taxon>Osteoglossiformes</taxon>
        <taxon>Mormyridae</taxon>
        <taxon>Paramormyrops</taxon>
    </lineage>
</organism>
<evidence type="ECO:0000256" key="6">
    <source>
        <dbReference type="PROSITE-ProRule" id="PRU00059"/>
    </source>
</evidence>
<sequence length="249" mass="26903">MATSGMVTAGRGGARLLLVSTLAVIFSARAARAQKGDACGDTLLGPSSGTLSSINYPQTYPNHTVCEWELRVTHGRRIHLKFGDFDIEDWDCHFSYLRIYNGVGPRRAEIAKYCGLGLQIPELIQASGSEVTVQFMSGTHKSGRGFLLSYSTTEHSDLITCLDKGIHFTEAEFSKYCPAGCLTISGEVSGTIPHGYRDVSVWFSSPGRMARLARSWPVTQTAMHRVQCCVSALITARPPSPSPAGDGTP</sequence>
<accession>A0A3B3Q818</accession>
<evidence type="ECO:0000259" key="8">
    <source>
        <dbReference type="PROSITE" id="PS01180"/>
    </source>
</evidence>
<evidence type="ECO:0000256" key="4">
    <source>
        <dbReference type="ARBA" id="ARBA00023136"/>
    </source>
</evidence>
<evidence type="ECO:0000256" key="5">
    <source>
        <dbReference type="ARBA" id="ARBA00023157"/>
    </source>
</evidence>
<dbReference type="AlphaFoldDB" id="A0A3B3Q818"/>
<dbReference type="GeneTree" id="ENSGT00940000158147"/>
<reference evidence="9" key="2">
    <citation type="submission" date="2025-09" db="UniProtKB">
        <authorList>
            <consortium name="Ensembl"/>
        </authorList>
    </citation>
    <scope>IDENTIFICATION</scope>
</reference>
<dbReference type="FunFam" id="2.60.120.290:FF:000035">
    <property type="entry name" value="Discoidin, CUB and LCCL domain-containing protein 2"/>
    <property type="match status" value="1"/>
</dbReference>
<evidence type="ECO:0000313" key="9">
    <source>
        <dbReference type="Ensembl" id="ENSPKIP00000002802.1"/>
    </source>
</evidence>
<dbReference type="Gene3D" id="2.60.120.290">
    <property type="entry name" value="Spermadhesin, CUB domain"/>
    <property type="match status" value="1"/>
</dbReference>
<dbReference type="PANTHER" id="PTHR46806">
    <property type="entry name" value="F5/8 TYPE C DOMAIN-CONTAINING PROTEIN"/>
    <property type="match status" value="1"/>
</dbReference>